<dbReference type="Proteomes" id="UP000289411">
    <property type="component" value="Unassembled WGS sequence"/>
</dbReference>
<reference evidence="3 4" key="1">
    <citation type="submission" date="2018-09" db="EMBL/GenBank/DDBJ databases">
        <authorList>
            <person name="Grouzdev D.S."/>
            <person name="Krutkina M.S."/>
        </authorList>
    </citation>
    <scope>NUCLEOTIDE SEQUENCE [LARGE SCALE GENOMIC DNA]</scope>
    <source>
        <strain evidence="3 4">RmlP001</strain>
    </source>
</reference>
<accession>A0A4V1RJ22</accession>
<proteinExistence type="inferred from homology"/>
<evidence type="ECO:0000313" key="3">
    <source>
        <dbReference type="EMBL" id="RYB06687.1"/>
    </source>
</evidence>
<dbReference type="RefSeq" id="WP_129218042.1">
    <property type="nucleotide sequence ID" value="NZ_QYBC01000003.1"/>
</dbReference>
<dbReference type="CDD" id="cd05233">
    <property type="entry name" value="SDR_c"/>
    <property type="match status" value="1"/>
</dbReference>
<dbReference type="OrthoDB" id="286404at2"/>
<dbReference type="InterPro" id="IPR002347">
    <property type="entry name" value="SDR_fam"/>
</dbReference>
<gene>
    <name evidence="3" type="ORF">D3272_04990</name>
</gene>
<keyword evidence="2" id="KW-0560">Oxidoreductase</keyword>
<keyword evidence="4" id="KW-1185">Reference proteome</keyword>
<comment type="caution">
    <text evidence="3">The sequence shown here is derived from an EMBL/GenBank/DDBJ whole genome shotgun (WGS) entry which is preliminary data.</text>
</comment>
<protein>
    <submittedName>
        <fullName evidence="3">SDR family oxidoreductase</fullName>
    </submittedName>
</protein>
<dbReference type="Gene3D" id="3.40.50.720">
    <property type="entry name" value="NAD(P)-binding Rossmann-like Domain"/>
    <property type="match status" value="1"/>
</dbReference>
<name>A0A4V1RJ22_9HYPH</name>
<dbReference type="FunFam" id="3.40.50.720:FF:000084">
    <property type="entry name" value="Short-chain dehydrogenase reductase"/>
    <property type="match status" value="1"/>
</dbReference>
<organism evidence="3 4">
    <name type="scientific">Lichenibacterium ramalinae</name>
    <dbReference type="NCBI Taxonomy" id="2316527"/>
    <lineage>
        <taxon>Bacteria</taxon>
        <taxon>Pseudomonadati</taxon>
        <taxon>Pseudomonadota</taxon>
        <taxon>Alphaproteobacteria</taxon>
        <taxon>Hyphomicrobiales</taxon>
        <taxon>Lichenihabitantaceae</taxon>
        <taxon>Lichenibacterium</taxon>
    </lineage>
</organism>
<dbReference type="AlphaFoldDB" id="A0A4V1RJ22"/>
<dbReference type="EMBL" id="QYBC01000003">
    <property type="protein sequence ID" value="RYB06687.1"/>
    <property type="molecule type" value="Genomic_DNA"/>
</dbReference>
<comment type="similarity">
    <text evidence="1">Belongs to the short-chain dehydrogenases/reductases (SDR) family.</text>
</comment>
<evidence type="ECO:0000256" key="1">
    <source>
        <dbReference type="ARBA" id="ARBA00006484"/>
    </source>
</evidence>
<evidence type="ECO:0000313" key="4">
    <source>
        <dbReference type="Proteomes" id="UP000289411"/>
    </source>
</evidence>
<dbReference type="PRINTS" id="PR00081">
    <property type="entry name" value="GDHRDH"/>
</dbReference>
<dbReference type="Pfam" id="PF13561">
    <property type="entry name" value="adh_short_C2"/>
    <property type="match status" value="1"/>
</dbReference>
<dbReference type="PANTHER" id="PTHR24321">
    <property type="entry name" value="DEHYDROGENASES, SHORT CHAIN"/>
    <property type="match status" value="1"/>
</dbReference>
<reference evidence="3 4" key="2">
    <citation type="submission" date="2019-02" db="EMBL/GenBank/DDBJ databases">
        <title>'Lichenibacterium ramalinii' gen. nov. sp. nov., 'Lichenibacterium minor' gen. nov. sp. nov.</title>
        <authorList>
            <person name="Pankratov T."/>
        </authorList>
    </citation>
    <scope>NUCLEOTIDE SEQUENCE [LARGE SCALE GENOMIC DNA]</scope>
    <source>
        <strain evidence="3 4">RmlP001</strain>
    </source>
</reference>
<dbReference type="SUPFAM" id="SSF51735">
    <property type="entry name" value="NAD(P)-binding Rossmann-fold domains"/>
    <property type="match status" value="1"/>
</dbReference>
<dbReference type="PANTHER" id="PTHR24321:SF8">
    <property type="entry name" value="ESTRADIOL 17-BETA-DEHYDROGENASE 8-RELATED"/>
    <property type="match status" value="1"/>
</dbReference>
<evidence type="ECO:0000256" key="2">
    <source>
        <dbReference type="ARBA" id="ARBA00023002"/>
    </source>
</evidence>
<dbReference type="InterPro" id="IPR036291">
    <property type="entry name" value="NAD(P)-bd_dom_sf"/>
</dbReference>
<sequence length="261" mass="26811">MTTSSDTNAPALTTPALDFSGRTVAVSGAAVGFGRAIADRFAAAGAQVFGCDIAGREGGDPRVVLDEVDLTDRAAAAAWIAAVEDRAGRAIDVLVCNAGGVAGQTDRPIEEVADADWDRVVAVNLGSTFALCRAAAPGMKRAGSGAIVTITSGAALQASLTGIQSYCSAKHAVLGLTRQLAHELGPFGIRVNSVAPGFVRTNPATERQWLSYGPERQQQLVDAIALKRLGTADEIAKAVLFFASDLASFVNGQILSVDGGR</sequence>
<dbReference type="PRINTS" id="PR00080">
    <property type="entry name" value="SDRFAMILY"/>
</dbReference>
<dbReference type="GO" id="GO:0016491">
    <property type="term" value="F:oxidoreductase activity"/>
    <property type="evidence" value="ECO:0007669"/>
    <property type="project" value="UniProtKB-KW"/>
</dbReference>